<name>A0AAD8AIZ8_DIPPU</name>
<organism evidence="2 3">
    <name type="scientific">Diploptera punctata</name>
    <name type="common">Pacific beetle cockroach</name>
    <dbReference type="NCBI Taxonomy" id="6984"/>
    <lineage>
        <taxon>Eukaryota</taxon>
        <taxon>Metazoa</taxon>
        <taxon>Ecdysozoa</taxon>
        <taxon>Arthropoda</taxon>
        <taxon>Hexapoda</taxon>
        <taxon>Insecta</taxon>
        <taxon>Pterygota</taxon>
        <taxon>Neoptera</taxon>
        <taxon>Polyneoptera</taxon>
        <taxon>Dictyoptera</taxon>
        <taxon>Blattodea</taxon>
        <taxon>Blaberoidea</taxon>
        <taxon>Blaberidae</taxon>
        <taxon>Diplopterinae</taxon>
        <taxon>Diploptera</taxon>
    </lineage>
</organism>
<evidence type="ECO:0000313" key="3">
    <source>
        <dbReference type="Proteomes" id="UP001233999"/>
    </source>
</evidence>
<comment type="caution">
    <text evidence="2">The sequence shown here is derived from an EMBL/GenBank/DDBJ whole genome shotgun (WGS) entry which is preliminary data.</text>
</comment>
<sequence>SSFFATASSNSTSHIVLLILFFVLSVVFLFCHITHNFNFEFASNVLQKCSFLSGANSRPTRV</sequence>
<keyword evidence="1" id="KW-0472">Membrane</keyword>
<evidence type="ECO:0000256" key="1">
    <source>
        <dbReference type="SAM" id="Phobius"/>
    </source>
</evidence>
<feature type="transmembrane region" description="Helical" evidence="1">
    <location>
        <begin position="12"/>
        <end position="31"/>
    </location>
</feature>
<keyword evidence="3" id="KW-1185">Reference proteome</keyword>
<evidence type="ECO:0000313" key="2">
    <source>
        <dbReference type="EMBL" id="KAJ9599990.1"/>
    </source>
</evidence>
<feature type="non-terminal residue" evidence="2">
    <location>
        <position position="62"/>
    </location>
</feature>
<dbReference type="AlphaFoldDB" id="A0AAD8AIZ8"/>
<keyword evidence="1" id="KW-0812">Transmembrane</keyword>
<protein>
    <submittedName>
        <fullName evidence="2">Uncharacterized protein</fullName>
    </submittedName>
</protein>
<reference evidence="2" key="1">
    <citation type="journal article" date="2023" name="IScience">
        <title>Live-bearing cockroach genome reveals convergent evolutionary mechanisms linked to viviparity in insects and beyond.</title>
        <authorList>
            <person name="Fouks B."/>
            <person name="Harrison M.C."/>
            <person name="Mikhailova A.A."/>
            <person name="Marchal E."/>
            <person name="English S."/>
            <person name="Carruthers M."/>
            <person name="Jennings E.C."/>
            <person name="Chiamaka E.L."/>
            <person name="Frigard R.A."/>
            <person name="Pippel M."/>
            <person name="Attardo G.M."/>
            <person name="Benoit J.B."/>
            <person name="Bornberg-Bauer E."/>
            <person name="Tobe S.S."/>
        </authorList>
    </citation>
    <scope>NUCLEOTIDE SEQUENCE</scope>
    <source>
        <strain evidence="2">Stay&amp;Tobe</strain>
    </source>
</reference>
<dbReference type="Proteomes" id="UP001233999">
    <property type="component" value="Unassembled WGS sequence"/>
</dbReference>
<accession>A0AAD8AIZ8</accession>
<dbReference type="EMBL" id="JASPKZ010000460">
    <property type="protein sequence ID" value="KAJ9599990.1"/>
    <property type="molecule type" value="Genomic_DNA"/>
</dbReference>
<reference evidence="2" key="2">
    <citation type="submission" date="2023-05" db="EMBL/GenBank/DDBJ databases">
        <authorList>
            <person name="Fouks B."/>
        </authorList>
    </citation>
    <scope>NUCLEOTIDE SEQUENCE</scope>
    <source>
        <strain evidence="2">Stay&amp;Tobe</strain>
        <tissue evidence="2">Testes</tissue>
    </source>
</reference>
<keyword evidence="1" id="KW-1133">Transmembrane helix</keyword>
<gene>
    <name evidence="2" type="ORF">L9F63_009700</name>
</gene>
<proteinExistence type="predicted"/>
<feature type="non-terminal residue" evidence="2">
    <location>
        <position position="1"/>
    </location>
</feature>